<dbReference type="SMART" id="SM00338">
    <property type="entry name" value="BRLZ"/>
    <property type="match status" value="1"/>
</dbReference>
<dbReference type="GO" id="GO:0003700">
    <property type="term" value="F:DNA-binding transcription factor activity"/>
    <property type="evidence" value="ECO:0007669"/>
    <property type="project" value="InterPro"/>
</dbReference>
<name>A0A9D4XBB2_PEA</name>
<keyword evidence="2" id="KW-0805">Transcription regulation</keyword>
<dbReference type="CDD" id="cd14702">
    <property type="entry name" value="bZIP_plant_GBF1"/>
    <property type="match status" value="1"/>
</dbReference>
<keyword evidence="9" id="KW-1185">Reference proteome</keyword>
<feature type="domain" description="BZIP" evidence="7">
    <location>
        <begin position="91"/>
        <end position="154"/>
    </location>
</feature>
<dbReference type="EMBL" id="JAMSHJ010000004">
    <property type="protein sequence ID" value="KAI5417881.1"/>
    <property type="molecule type" value="Genomic_DNA"/>
</dbReference>
<feature type="region of interest" description="Disordered" evidence="6">
    <location>
        <begin position="57"/>
        <end position="114"/>
    </location>
</feature>
<dbReference type="AlphaFoldDB" id="A0A9D4XBB2"/>
<evidence type="ECO:0000256" key="6">
    <source>
        <dbReference type="SAM" id="MobiDB-lite"/>
    </source>
</evidence>
<evidence type="ECO:0000259" key="7">
    <source>
        <dbReference type="PROSITE" id="PS50217"/>
    </source>
</evidence>
<dbReference type="FunFam" id="1.20.5.170:FF:000020">
    <property type="entry name" value="BZIP transcription factor"/>
    <property type="match status" value="1"/>
</dbReference>
<reference evidence="8 9" key="1">
    <citation type="journal article" date="2022" name="Nat. Genet.">
        <title>Improved pea reference genome and pan-genome highlight genomic features and evolutionary characteristics.</title>
        <authorList>
            <person name="Yang T."/>
            <person name="Liu R."/>
            <person name="Luo Y."/>
            <person name="Hu S."/>
            <person name="Wang D."/>
            <person name="Wang C."/>
            <person name="Pandey M.K."/>
            <person name="Ge S."/>
            <person name="Xu Q."/>
            <person name="Li N."/>
            <person name="Li G."/>
            <person name="Huang Y."/>
            <person name="Saxena R.K."/>
            <person name="Ji Y."/>
            <person name="Li M."/>
            <person name="Yan X."/>
            <person name="He Y."/>
            <person name="Liu Y."/>
            <person name="Wang X."/>
            <person name="Xiang C."/>
            <person name="Varshney R.K."/>
            <person name="Ding H."/>
            <person name="Gao S."/>
            <person name="Zong X."/>
        </authorList>
    </citation>
    <scope>NUCLEOTIDE SEQUENCE [LARGE SCALE GENOMIC DNA]</scope>
    <source>
        <strain evidence="8 9">cv. Zhongwan 6</strain>
    </source>
</reference>
<dbReference type="Proteomes" id="UP001058974">
    <property type="component" value="Chromosome 4"/>
</dbReference>
<sequence length="192" mass="22731">SSLSPFSNYQNLRHPIATMLSTLSPSDPFLDNPFSAFSGGFPPWDFHDLFSDDLESTTPLPITSSSGSDEPNQAQKKQKPDSDEPNHRVIDERKRRRMLSNRESARRSRMRKQRHVENLRNQLNKCRIENRELKNRLQFIVFHYNRIRTENEWLRSERTVLNQRINNYTQILVYQQFQPFSTAWTCNTTTVE</sequence>
<dbReference type="PROSITE" id="PS00036">
    <property type="entry name" value="BZIP_BASIC"/>
    <property type="match status" value="1"/>
</dbReference>
<dbReference type="InterPro" id="IPR046347">
    <property type="entry name" value="bZIP_sf"/>
</dbReference>
<dbReference type="PROSITE" id="PS50217">
    <property type="entry name" value="BZIP"/>
    <property type="match status" value="1"/>
</dbReference>
<keyword evidence="4" id="KW-0804">Transcription</keyword>
<evidence type="ECO:0000313" key="9">
    <source>
        <dbReference type="Proteomes" id="UP001058974"/>
    </source>
</evidence>
<dbReference type="GO" id="GO:0046982">
    <property type="term" value="F:protein heterodimerization activity"/>
    <property type="evidence" value="ECO:0007669"/>
    <property type="project" value="UniProtKB-ARBA"/>
</dbReference>
<proteinExistence type="predicted"/>
<protein>
    <recommendedName>
        <fullName evidence="7">BZIP domain-containing protein</fullName>
    </recommendedName>
</protein>
<dbReference type="GO" id="GO:0045893">
    <property type="term" value="P:positive regulation of DNA-templated transcription"/>
    <property type="evidence" value="ECO:0007669"/>
    <property type="project" value="TreeGrafter"/>
</dbReference>
<keyword evidence="3" id="KW-0238">DNA-binding</keyword>
<evidence type="ECO:0000313" key="8">
    <source>
        <dbReference type="EMBL" id="KAI5417881.1"/>
    </source>
</evidence>
<evidence type="ECO:0000256" key="3">
    <source>
        <dbReference type="ARBA" id="ARBA00023125"/>
    </source>
</evidence>
<evidence type="ECO:0000256" key="4">
    <source>
        <dbReference type="ARBA" id="ARBA00023163"/>
    </source>
</evidence>
<dbReference type="InterPro" id="IPR045314">
    <property type="entry name" value="bZIP_plant_GBF1"/>
</dbReference>
<feature type="compositionally biased region" description="Basic and acidic residues" evidence="6">
    <location>
        <begin position="78"/>
        <end position="93"/>
    </location>
</feature>
<dbReference type="GO" id="GO:0000976">
    <property type="term" value="F:transcription cis-regulatory region binding"/>
    <property type="evidence" value="ECO:0007669"/>
    <property type="project" value="TreeGrafter"/>
</dbReference>
<organism evidence="8 9">
    <name type="scientific">Pisum sativum</name>
    <name type="common">Garden pea</name>
    <name type="synonym">Lathyrus oleraceus</name>
    <dbReference type="NCBI Taxonomy" id="3888"/>
    <lineage>
        <taxon>Eukaryota</taxon>
        <taxon>Viridiplantae</taxon>
        <taxon>Streptophyta</taxon>
        <taxon>Embryophyta</taxon>
        <taxon>Tracheophyta</taxon>
        <taxon>Spermatophyta</taxon>
        <taxon>Magnoliopsida</taxon>
        <taxon>eudicotyledons</taxon>
        <taxon>Gunneridae</taxon>
        <taxon>Pentapetalae</taxon>
        <taxon>rosids</taxon>
        <taxon>fabids</taxon>
        <taxon>Fabales</taxon>
        <taxon>Fabaceae</taxon>
        <taxon>Papilionoideae</taxon>
        <taxon>50 kb inversion clade</taxon>
        <taxon>NPAAA clade</taxon>
        <taxon>Hologalegina</taxon>
        <taxon>IRL clade</taxon>
        <taxon>Fabeae</taxon>
        <taxon>Lathyrus</taxon>
    </lineage>
</organism>
<evidence type="ECO:0000256" key="2">
    <source>
        <dbReference type="ARBA" id="ARBA00023015"/>
    </source>
</evidence>
<dbReference type="SUPFAM" id="SSF57959">
    <property type="entry name" value="Leucine zipper domain"/>
    <property type="match status" value="1"/>
</dbReference>
<feature type="compositionally biased region" description="Polar residues" evidence="6">
    <location>
        <begin position="57"/>
        <end position="75"/>
    </location>
</feature>
<evidence type="ECO:0000256" key="5">
    <source>
        <dbReference type="ARBA" id="ARBA00023242"/>
    </source>
</evidence>
<evidence type="ECO:0000256" key="1">
    <source>
        <dbReference type="ARBA" id="ARBA00004123"/>
    </source>
</evidence>
<feature type="non-terminal residue" evidence="8">
    <location>
        <position position="1"/>
    </location>
</feature>
<keyword evidence="5" id="KW-0539">Nucleus</keyword>
<dbReference type="PANTHER" id="PTHR45764">
    <property type="entry name" value="BZIP TRANSCRIPTION FACTOR 44"/>
    <property type="match status" value="1"/>
</dbReference>
<dbReference type="Gene3D" id="1.20.5.170">
    <property type="match status" value="1"/>
</dbReference>
<dbReference type="Gramene" id="Psat04G0249000-T1">
    <property type="protein sequence ID" value="KAI5417881.1"/>
    <property type="gene ID" value="KIW84_042490"/>
</dbReference>
<accession>A0A9D4XBB2</accession>
<comment type="caution">
    <text evidence="8">The sequence shown here is derived from an EMBL/GenBank/DDBJ whole genome shotgun (WGS) entry which is preliminary data.</text>
</comment>
<dbReference type="PANTHER" id="PTHR45764:SF21">
    <property type="entry name" value="OS03G0770000 PROTEIN"/>
    <property type="match status" value="1"/>
</dbReference>
<comment type="subcellular location">
    <subcellularLocation>
        <location evidence="1">Nucleus</location>
    </subcellularLocation>
</comment>
<gene>
    <name evidence="8" type="ORF">KIW84_042490</name>
</gene>
<dbReference type="InterPro" id="IPR004827">
    <property type="entry name" value="bZIP"/>
</dbReference>
<dbReference type="GO" id="GO:0005634">
    <property type="term" value="C:nucleus"/>
    <property type="evidence" value="ECO:0007669"/>
    <property type="project" value="UniProtKB-SubCell"/>
</dbReference>